<organism evidence="2 3">
    <name type="scientific">Methylorubrum populi</name>
    <dbReference type="NCBI Taxonomy" id="223967"/>
    <lineage>
        <taxon>Bacteria</taxon>
        <taxon>Pseudomonadati</taxon>
        <taxon>Pseudomonadota</taxon>
        <taxon>Alphaproteobacteria</taxon>
        <taxon>Hyphomicrobiales</taxon>
        <taxon>Methylobacteriaceae</taxon>
        <taxon>Methylorubrum</taxon>
    </lineage>
</organism>
<feature type="transmembrane region" description="Helical" evidence="1">
    <location>
        <begin position="12"/>
        <end position="35"/>
    </location>
</feature>
<sequence length="56" mass="6198">MRAFRDAPGQGILIAMSRLAFFCVAAALLTVYVVWTQFHDGETDNAGRPTVEQQAR</sequence>
<dbReference type="EMBL" id="WEKV01000020">
    <property type="protein sequence ID" value="KAB7782174.1"/>
    <property type="molecule type" value="Genomic_DNA"/>
</dbReference>
<evidence type="ECO:0000256" key="1">
    <source>
        <dbReference type="SAM" id="Phobius"/>
    </source>
</evidence>
<dbReference type="AlphaFoldDB" id="A0A833N1R5"/>
<gene>
    <name evidence="2" type="ORF">F8B43_4929</name>
</gene>
<reference evidence="2 3" key="1">
    <citation type="submission" date="2019-10" db="EMBL/GenBank/DDBJ databases">
        <title>Draft Genome Sequence of the Caffeine Degrading Methylotroph Methylorubrum populi PINKEL.</title>
        <authorList>
            <person name="Dawson S.C."/>
            <person name="Zhang X."/>
            <person name="Wright M.E."/>
            <person name="Sharma G."/>
            <person name="Langner J.T."/>
            <person name="Ditty J.L."/>
            <person name="Subuyuj G.A."/>
        </authorList>
    </citation>
    <scope>NUCLEOTIDE SEQUENCE [LARGE SCALE GENOMIC DNA]</scope>
    <source>
        <strain evidence="2 3">Pinkel</strain>
    </source>
</reference>
<comment type="caution">
    <text evidence="2">The sequence shown here is derived from an EMBL/GenBank/DDBJ whole genome shotgun (WGS) entry which is preliminary data.</text>
</comment>
<keyword evidence="1" id="KW-0472">Membrane</keyword>
<keyword evidence="1" id="KW-1133">Transmembrane helix</keyword>
<accession>A0A833N1R5</accession>
<evidence type="ECO:0000313" key="2">
    <source>
        <dbReference type="EMBL" id="KAB7782174.1"/>
    </source>
</evidence>
<dbReference type="Proteomes" id="UP000469949">
    <property type="component" value="Unassembled WGS sequence"/>
</dbReference>
<name>A0A833N1R5_9HYPH</name>
<evidence type="ECO:0000313" key="3">
    <source>
        <dbReference type="Proteomes" id="UP000469949"/>
    </source>
</evidence>
<protein>
    <submittedName>
        <fullName evidence="2">Uncharacterized protein</fullName>
    </submittedName>
</protein>
<keyword evidence="1" id="KW-0812">Transmembrane</keyword>
<proteinExistence type="predicted"/>